<dbReference type="GO" id="GO:0005929">
    <property type="term" value="C:cilium"/>
    <property type="evidence" value="ECO:0007669"/>
    <property type="project" value="TreeGrafter"/>
</dbReference>
<name>A0A1Q3FBF9_CULTA</name>
<dbReference type="PANTHER" id="PTHR14684">
    <property type="entry name" value="THIOREDOXIN DOMAIN-CONTAINING PROTEIN 15"/>
    <property type="match status" value="1"/>
</dbReference>
<keyword evidence="1" id="KW-1133">Transmembrane helix</keyword>
<feature type="chain" id="PRO_5012433606" evidence="2">
    <location>
        <begin position="20"/>
        <end position="307"/>
    </location>
</feature>
<feature type="signal peptide" evidence="2">
    <location>
        <begin position="1"/>
        <end position="19"/>
    </location>
</feature>
<feature type="domain" description="Thioredoxin" evidence="3">
    <location>
        <begin position="93"/>
        <end position="228"/>
    </location>
</feature>
<evidence type="ECO:0000313" key="4">
    <source>
        <dbReference type="EMBL" id="JAV24849.1"/>
    </source>
</evidence>
<evidence type="ECO:0000256" key="1">
    <source>
        <dbReference type="SAM" id="Phobius"/>
    </source>
</evidence>
<dbReference type="Pfam" id="PF00085">
    <property type="entry name" value="Thioredoxin"/>
    <property type="match status" value="1"/>
</dbReference>
<dbReference type="AlphaFoldDB" id="A0A1Q3FBF9"/>
<organism evidence="4">
    <name type="scientific">Culex tarsalis</name>
    <name type="common">Encephalitis mosquito</name>
    <dbReference type="NCBI Taxonomy" id="7177"/>
    <lineage>
        <taxon>Eukaryota</taxon>
        <taxon>Metazoa</taxon>
        <taxon>Ecdysozoa</taxon>
        <taxon>Arthropoda</taxon>
        <taxon>Hexapoda</taxon>
        <taxon>Insecta</taxon>
        <taxon>Pterygota</taxon>
        <taxon>Neoptera</taxon>
        <taxon>Endopterygota</taxon>
        <taxon>Diptera</taxon>
        <taxon>Nematocera</taxon>
        <taxon>Culicoidea</taxon>
        <taxon>Culicidae</taxon>
        <taxon>Culicinae</taxon>
        <taxon>Culicini</taxon>
        <taxon>Culex</taxon>
        <taxon>Culex</taxon>
    </lineage>
</organism>
<dbReference type="PANTHER" id="PTHR14684:SF2">
    <property type="entry name" value="THIOREDOXIN DOMAIN-CONTAINING PROTEIN 15"/>
    <property type="match status" value="1"/>
</dbReference>
<dbReference type="GO" id="GO:0060271">
    <property type="term" value="P:cilium assembly"/>
    <property type="evidence" value="ECO:0007669"/>
    <property type="project" value="TreeGrafter"/>
</dbReference>
<protein>
    <submittedName>
        <fullName evidence="4">Putative pdia family</fullName>
    </submittedName>
</protein>
<dbReference type="InterPro" id="IPR013766">
    <property type="entry name" value="Thioredoxin_domain"/>
</dbReference>
<keyword evidence="1" id="KW-0472">Membrane</keyword>
<dbReference type="InterPro" id="IPR036249">
    <property type="entry name" value="Thioredoxin-like_sf"/>
</dbReference>
<sequence>MKFLLIALSVIAIAHSCNAFRFSGLEFYAYILNGDFLDYKPFGGGSSSKSEEVQQGVASTGQTTNSFVDFITYRDKKHCTIYEEQAEQDEVKVSDGKRGPLKVKCIPAKGNGTLHIITTLKEVISVLAPHGNSTKRTQAGSCVVMLFYTKTCIHSAMMAPHYNAMARHFPDLKVAAIDALNFHSLNTEFGIVGLPTIMFFHQGRPLVKFNDTEITLESLVKFVTKHSGVEPRLVNHKMTIKMPHYISDDFKGPLSNKVEKRTDYWLYVAWIFIVVCSCYYFSKSAFYVQIIEMIKRNWRESEAHHHS</sequence>
<keyword evidence="1" id="KW-0812">Transmembrane</keyword>
<dbReference type="Gene3D" id="3.40.30.10">
    <property type="entry name" value="Glutaredoxin"/>
    <property type="match status" value="1"/>
</dbReference>
<accession>A0A1Q3FBF9</accession>
<evidence type="ECO:0000256" key="2">
    <source>
        <dbReference type="SAM" id="SignalP"/>
    </source>
</evidence>
<evidence type="ECO:0000259" key="3">
    <source>
        <dbReference type="PROSITE" id="PS51352"/>
    </source>
</evidence>
<dbReference type="EMBL" id="GFDL01010196">
    <property type="protein sequence ID" value="JAV24849.1"/>
    <property type="molecule type" value="Transcribed_RNA"/>
</dbReference>
<feature type="transmembrane region" description="Helical" evidence="1">
    <location>
        <begin position="264"/>
        <end position="282"/>
    </location>
</feature>
<keyword evidence="2" id="KW-0732">Signal</keyword>
<dbReference type="SUPFAM" id="SSF52833">
    <property type="entry name" value="Thioredoxin-like"/>
    <property type="match status" value="1"/>
</dbReference>
<dbReference type="PROSITE" id="PS51352">
    <property type="entry name" value="THIOREDOXIN_2"/>
    <property type="match status" value="1"/>
</dbReference>
<proteinExistence type="predicted"/>
<dbReference type="InterPro" id="IPR042418">
    <property type="entry name" value="TXNDC15"/>
</dbReference>
<reference evidence="4" key="1">
    <citation type="submission" date="2017-01" db="EMBL/GenBank/DDBJ databases">
        <title>A deep insight into the sialotranscriptome of adult male and female Cluex tarsalis mosquitoes.</title>
        <authorList>
            <person name="Ribeiro J.M."/>
            <person name="Moreira F."/>
            <person name="Bernard K.A."/>
            <person name="Calvo E."/>
        </authorList>
    </citation>
    <scope>NUCLEOTIDE SEQUENCE</scope>
    <source>
        <strain evidence="4">Kern County</strain>
        <tissue evidence="4">Salivary glands</tissue>
    </source>
</reference>